<dbReference type="SUPFAM" id="SSF56496">
    <property type="entry name" value="Fibrinogen C-terminal domain-like"/>
    <property type="match status" value="1"/>
</dbReference>
<sequence length="393" mass="43509">MCKTDHLNVQHRTKGGAQRLSVRVALYLRASVTGFPIPRTRGGLCSRVWRSSCGSVSANGGETLARESLNCVCIFKHTSTEATALSALEKSRSFFEESLEGGFAERPADGRLLNFYAVKSSHHESLHRPSVRERRPCHVKELSQILADVKNAVQPRHCGDLLHAGQGTSGVYTIFHKAAGPSGQRVYCDMESDGGGWTVIQRRGQFGNRVFHFYRNWTEYATGFGNPADEYWIGNHALHTLTSGDDEMALRVVLTNSTEEGLSVDYESVRVASEEELFKIRVGNYLGPPGWNSFTVNGQNFSTFDRDNDQWPQNCAVTFRGAWWYSACHSANLNGLNLNGAHDSYADGIEWSARGEGVPGNQHYSYPAVRMMIRPAGLLLDRRSTLTVSAPLS</sequence>
<proteinExistence type="predicted"/>
<dbReference type="PANTHER" id="PTHR19143">
    <property type="entry name" value="FIBRINOGEN/TENASCIN/ANGIOPOEITIN"/>
    <property type="match status" value="1"/>
</dbReference>
<organism evidence="3 4">
    <name type="scientific">Amblyomma americanum</name>
    <name type="common">Lone star tick</name>
    <dbReference type="NCBI Taxonomy" id="6943"/>
    <lineage>
        <taxon>Eukaryota</taxon>
        <taxon>Metazoa</taxon>
        <taxon>Ecdysozoa</taxon>
        <taxon>Arthropoda</taxon>
        <taxon>Chelicerata</taxon>
        <taxon>Arachnida</taxon>
        <taxon>Acari</taxon>
        <taxon>Parasitiformes</taxon>
        <taxon>Ixodida</taxon>
        <taxon>Ixodoidea</taxon>
        <taxon>Ixodidae</taxon>
        <taxon>Amblyomminae</taxon>
        <taxon>Amblyomma</taxon>
    </lineage>
</organism>
<dbReference type="Pfam" id="PF00147">
    <property type="entry name" value="Fibrinogen_C"/>
    <property type="match status" value="1"/>
</dbReference>
<evidence type="ECO:0000313" key="4">
    <source>
        <dbReference type="Proteomes" id="UP001321473"/>
    </source>
</evidence>
<feature type="domain" description="Fibrinogen C-terminal" evidence="2">
    <location>
        <begin position="149"/>
        <end position="377"/>
    </location>
</feature>
<dbReference type="CDD" id="cd00087">
    <property type="entry name" value="FReD"/>
    <property type="match status" value="1"/>
</dbReference>
<protein>
    <recommendedName>
        <fullName evidence="2">Fibrinogen C-terminal domain-containing protein</fullName>
    </recommendedName>
</protein>
<keyword evidence="1" id="KW-1015">Disulfide bond</keyword>
<dbReference type="InterPro" id="IPR020837">
    <property type="entry name" value="Fibrinogen_CS"/>
</dbReference>
<evidence type="ECO:0000256" key="1">
    <source>
        <dbReference type="ARBA" id="ARBA00023157"/>
    </source>
</evidence>
<name>A0AAQ4DV26_AMBAM</name>
<dbReference type="PROSITE" id="PS51406">
    <property type="entry name" value="FIBRINOGEN_C_2"/>
    <property type="match status" value="1"/>
</dbReference>
<accession>A0AAQ4DV26</accession>
<dbReference type="InterPro" id="IPR002181">
    <property type="entry name" value="Fibrinogen_a/b/g_C_dom"/>
</dbReference>
<dbReference type="SMART" id="SM00186">
    <property type="entry name" value="FBG"/>
    <property type="match status" value="1"/>
</dbReference>
<evidence type="ECO:0000259" key="2">
    <source>
        <dbReference type="PROSITE" id="PS51406"/>
    </source>
</evidence>
<dbReference type="Gene3D" id="3.90.215.10">
    <property type="entry name" value="Gamma Fibrinogen, chain A, domain 1"/>
    <property type="match status" value="1"/>
</dbReference>
<dbReference type="NCBIfam" id="NF040941">
    <property type="entry name" value="GGGWT_bact"/>
    <property type="match status" value="1"/>
</dbReference>
<dbReference type="InterPro" id="IPR036056">
    <property type="entry name" value="Fibrinogen-like_C"/>
</dbReference>
<evidence type="ECO:0000313" key="3">
    <source>
        <dbReference type="EMBL" id="KAK8766316.1"/>
    </source>
</evidence>
<dbReference type="PROSITE" id="PS00514">
    <property type="entry name" value="FIBRINOGEN_C_1"/>
    <property type="match status" value="1"/>
</dbReference>
<dbReference type="AlphaFoldDB" id="A0AAQ4DV26"/>
<dbReference type="InterPro" id="IPR014716">
    <property type="entry name" value="Fibrinogen_a/b/g_C_1"/>
</dbReference>
<dbReference type="EMBL" id="JARKHS020026460">
    <property type="protein sequence ID" value="KAK8766316.1"/>
    <property type="molecule type" value="Genomic_DNA"/>
</dbReference>
<keyword evidence="4" id="KW-1185">Reference proteome</keyword>
<dbReference type="GO" id="GO:0005615">
    <property type="term" value="C:extracellular space"/>
    <property type="evidence" value="ECO:0007669"/>
    <property type="project" value="TreeGrafter"/>
</dbReference>
<gene>
    <name evidence="3" type="ORF">V5799_006904</name>
</gene>
<comment type="caution">
    <text evidence="3">The sequence shown here is derived from an EMBL/GenBank/DDBJ whole genome shotgun (WGS) entry which is preliminary data.</text>
</comment>
<dbReference type="InterPro" id="IPR050373">
    <property type="entry name" value="Fibrinogen_C-term_domain"/>
</dbReference>
<reference evidence="3 4" key="1">
    <citation type="journal article" date="2023" name="Arcadia Sci">
        <title>De novo assembly of a long-read Amblyomma americanum tick genome.</title>
        <authorList>
            <person name="Chou S."/>
            <person name="Poskanzer K.E."/>
            <person name="Rollins M."/>
            <person name="Thuy-Boun P.S."/>
        </authorList>
    </citation>
    <scope>NUCLEOTIDE SEQUENCE [LARGE SCALE GENOMIC DNA]</scope>
    <source>
        <strain evidence="3">F_SG_1</strain>
        <tissue evidence="3">Salivary glands</tissue>
    </source>
</reference>
<dbReference type="PANTHER" id="PTHR19143:SF458">
    <property type="entry name" value="FIBRINOGEN C-TERMINAL DOMAIN-CONTAINING PROTEIN-RELATED"/>
    <property type="match status" value="1"/>
</dbReference>
<dbReference type="Proteomes" id="UP001321473">
    <property type="component" value="Unassembled WGS sequence"/>
</dbReference>